<evidence type="ECO:0000313" key="6">
    <source>
        <dbReference type="EMBL" id="WEU40623.1"/>
    </source>
</evidence>
<sequence>MELPKSLVKCPFTPHIIRAGRGFSLGEIKESGVEINLLKKLGVYVDRRRRSVHKENINALKNILKIMEKTETSRKIKEDKTLKTGVKKKAVKKTGKTVEENAS</sequence>
<dbReference type="GO" id="GO:0003735">
    <property type="term" value="F:structural constituent of ribosome"/>
    <property type="evidence" value="ECO:0007669"/>
    <property type="project" value="InterPro"/>
</dbReference>
<dbReference type="HAMAP" id="MF_00499">
    <property type="entry name" value="Ribosomal_eL13"/>
    <property type="match status" value="1"/>
</dbReference>
<dbReference type="KEGG" id="oyw:OdinLCB4_001445"/>
<evidence type="ECO:0000313" key="7">
    <source>
        <dbReference type="Proteomes" id="UP000186851"/>
    </source>
</evidence>
<dbReference type="AlphaFoldDB" id="A0AAF0D2W8"/>
<accession>A0AAF0D2W8</accession>
<dbReference type="PROSITE" id="PS01104">
    <property type="entry name" value="RIBOSOMAL_L13E"/>
    <property type="match status" value="1"/>
</dbReference>
<comment type="similarity">
    <text evidence="3 4">Belongs to the eukaryotic ribosomal protein eL13 family.</text>
</comment>
<dbReference type="InterPro" id="IPR018256">
    <property type="entry name" value="Ribosomal_eL13_CS"/>
</dbReference>
<dbReference type="GO" id="GO:0006412">
    <property type="term" value="P:translation"/>
    <property type="evidence" value="ECO:0007669"/>
    <property type="project" value="UniProtKB-UniRule"/>
</dbReference>
<proteinExistence type="inferred from homology"/>
<keyword evidence="1 3" id="KW-0689">Ribosomal protein</keyword>
<gene>
    <name evidence="3" type="primary">rpl13e</name>
    <name evidence="6" type="ORF">OdinLCB4_001445</name>
</gene>
<dbReference type="Proteomes" id="UP000186851">
    <property type="component" value="Chromosome"/>
</dbReference>
<dbReference type="GO" id="GO:1990904">
    <property type="term" value="C:ribonucleoprotein complex"/>
    <property type="evidence" value="ECO:0007669"/>
    <property type="project" value="UniProtKB-KW"/>
</dbReference>
<evidence type="ECO:0000256" key="3">
    <source>
        <dbReference type="HAMAP-Rule" id="MF_00499"/>
    </source>
</evidence>
<evidence type="ECO:0000256" key="4">
    <source>
        <dbReference type="RuleBase" id="RU000572"/>
    </source>
</evidence>
<keyword evidence="2 3" id="KW-0687">Ribonucleoprotein</keyword>
<feature type="compositionally biased region" description="Basic residues" evidence="5">
    <location>
        <begin position="85"/>
        <end position="95"/>
    </location>
</feature>
<evidence type="ECO:0000256" key="2">
    <source>
        <dbReference type="ARBA" id="ARBA00023274"/>
    </source>
</evidence>
<feature type="region of interest" description="Disordered" evidence="5">
    <location>
        <begin position="81"/>
        <end position="103"/>
    </location>
</feature>
<evidence type="ECO:0000256" key="1">
    <source>
        <dbReference type="ARBA" id="ARBA00022980"/>
    </source>
</evidence>
<protein>
    <recommendedName>
        <fullName evidence="3">Large ribosomal subunit protein eL13</fullName>
    </recommendedName>
</protein>
<evidence type="ECO:0000256" key="5">
    <source>
        <dbReference type="SAM" id="MobiDB-lite"/>
    </source>
</evidence>
<reference evidence="6" key="2">
    <citation type="journal article" date="2022" name="Nat. Microbiol.">
        <title>A closed Candidatus Odinarchaeum chromosome exposes Asgard archaeal viruses.</title>
        <authorList>
            <person name="Tamarit D."/>
            <person name="Caceres E.F."/>
            <person name="Krupovic M."/>
            <person name="Nijland R."/>
            <person name="Eme L."/>
            <person name="Robinson N.P."/>
            <person name="Ettema T.J.G."/>
        </authorList>
    </citation>
    <scope>NUCLEOTIDE SEQUENCE</scope>
    <source>
        <strain evidence="6">LCB_4</strain>
    </source>
</reference>
<dbReference type="EMBL" id="CP091871">
    <property type="protein sequence ID" value="WEU40623.1"/>
    <property type="molecule type" value="Genomic_DNA"/>
</dbReference>
<organism evidence="6 7">
    <name type="scientific">Odinarchaeota yellowstonii (strain LCB_4)</name>
    <dbReference type="NCBI Taxonomy" id="1841599"/>
    <lineage>
        <taxon>Archaea</taxon>
        <taxon>Promethearchaeati</taxon>
        <taxon>Candidatus Odinarchaeota</taxon>
        <taxon>Candidatus Odinarchaeia</taxon>
        <taxon>Candidatus Odinarchaeales</taxon>
        <taxon>Candidatus Odinarchaeaceae</taxon>
        <taxon>Candidatus Odinarchaeum</taxon>
    </lineage>
</organism>
<dbReference type="InterPro" id="IPR001380">
    <property type="entry name" value="Ribosomal_eL13"/>
</dbReference>
<reference evidence="6" key="1">
    <citation type="journal article" date="2017" name="Nature">
        <title>Asgard archaea illuminate the origin of eukaryotic cellular complexity.</title>
        <authorList>
            <person name="Zaremba-Niedzwiedzka K."/>
            <person name="Caceres E.F."/>
            <person name="Saw J.H."/>
            <person name="Backstrom D."/>
            <person name="Juzokaite L."/>
            <person name="Vancaester E."/>
            <person name="Seitz K.W."/>
            <person name="Anantharaman K."/>
            <person name="Starnawski P."/>
            <person name="Kjeldsen K.U."/>
            <person name="Scott M.B."/>
            <person name="Nunoura T."/>
            <person name="Banfield J.F."/>
            <person name="Schramm A."/>
            <person name="Baker B.J."/>
            <person name="Spang A."/>
            <person name="Ettema T.J.G."/>
        </authorList>
    </citation>
    <scope>NUCLEOTIDE SEQUENCE</scope>
    <source>
        <strain evidence="6">LCB_4</strain>
    </source>
</reference>
<dbReference type="GO" id="GO:0005840">
    <property type="term" value="C:ribosome"/>
    <property type="evidence" value="ECO:0007669"/>
    <property type="project" value="UniProtKB-KW"/>
</dbReference>
<name>A0AAF0D2W8_ODILC</name>
<dbReference type="Pfam" id="PF01294">
    <property type="entry name" value="Ribosomal_L13e"/>
    <property type="match status" value="1"/>
</dbReference>